<dbReference type="Proteomes" id="UP000261480">
    <property type="component" value="Unplaced"/>
</dbReference>
<proteinExistence type="predicted"/>
<dbReference type="PANTHER" id="PTHR38564:SF2">
    <property type="entry name" value="WU:FC46H12 PRECURSOR"/>
    <property type="match status" value="1"/>
</dbReference>
<protein>
    <recommendedName>
        <fullName evidence="4">Immunoglobulin V-set domain-containing protein</fullName>
    </recommendedName>
</protein>
<accession>A0A3B3WBL6</accession>
<evidence type="ECO:0000256" key="1">
    <source>
        <dbReference type="SAM" id="SignalP"/>
    </source>
</evidence>
<feature type="signal peptide" evidence="1">
    <location>
        <begin position="1"/>
        <end position="20"/>
    </location>
</feature>
<keyword evidence="3" id="KW-1185">Reference proteome</keyword>
<reference evidence="2" key="2">
    <citation type="submission" date="2025-09" db="UniProtKB">
        <authorList>
            <consortium name="Ensembl"/>
        </authorList>
    </citation>
    <scope>IDENTIFICATION</scope>
</reference>
<evidence type="ECO:0000313" key="3">
    <source>
        <dbReference type="Proteomes" id="UP000261480"/>
    </source>
</evidence>
<evidence type="ECO:0000313" key="2">
    <source>
        <dbReference type="Ensembl" id="ENSPMEP00000000178.1"/>
    </source>
</evidence>
<organism evidence="2 3">
    <name type="scientific">Poecilia mexicana</name>
    <dbReference type="NCBI Taxonomy" id="48701"/>
    <lineage>
        <taxon>Eukaryota</taxon>
        <taxon>Metazoa</taxon>
        <taxon>Chordata</taxon>
        <taxon>Craniata</taxon>
        <taxon>Vertebrata</taxon>
        <taxon>Euteleostomi</taxon>
        <taxon>Actinopterygii</taxon>
        <taxon>Neopterygii</taxon>
        <taxon>Teleostei</taxon>
        <taxon>Neoteleostei</taxon>
        <taxon>Acanthomorphata</taxon>
        <taxon>Ovalentaria</taxon>
        <taxon>Atherinomorphae</taxon>
        <taxon>Cyprinodontiformes</taxon>
        <taxon>Poeciliidae</taxon>
        <taxon>Poeciliinae</taxon>
        <taxon>Poecilia</taxon>
    </lineage>
</organism>
<evidence type="ECO:0008006" key="4">
    <source>
        <dbReference type="Google" id="ProtNLM"/>
    </source>
</evidence>
<feature type="chain" id="PRO_5017250266" description="Immunoglobulin V-set domain-containing protein" evidence="1">
    <location>
        <begin position="21"/>
        <end position="178"/>
    </location>
</feature>
<keyword evidence="1" id="KW-0732">Signal</keyword>
<sequence>MATLLLVSALLVGVFGSLAAIPIPYHAFCSSLWLFQMPCTEISTALVKQIEAFSPMIGCDKCHYQLVSATPVTLKANHTSPDGLQAENITFTLNPTTMASGCRVSGQSISLSFTSLLDDGLNYCNLYNLLSSSGLTSAPGFIEMTNEWACLGGKQETVALCRLQDKRVQELSVEIRGT</sequence>
<name>A0A3B3WBL6_9TELE</name>
<dbReference type="PANTHER" id="PTHR38564">
    <property type="entry name" value="SI:CH73-250A16.5-RELATED"/>
    <property type="match status" value="1"/>
</dbReference>
<dbReference type="Ensembl" id="ENSPMET00000016319.1">
    <property type="protein sequence ID" value="ENSPMEP00000000178.1"/>
    <property type="gene ID" value="ENSPMEG00000000936.1"/>
</dbReference>
<reference evidence="2" key="1">
    <citation type="submission" date="2025-08" db="UniProtKB">
        <authorList>
            <consortium name="Ensembl"/>
        </authorList>
    </citation>
    <scope>IDENTIFICATION</scope>
</reference>
<dbReference type="AlphaFoldDB" id="A0A3B3WBL6"/>